<comment type="caution">
    <text evidence="1">The sequence shown here is derived from an EMBL/GenBank/DDBJ whole genome shotgun (WGS) entry which is preliminary data.</text>
</comment>
<protein>
    <submittedName>
        <fullName evidence="1">Uncharacterized protein</fullName>
    </submittedName>
</protein>
<name>A0ABR3NMY7_9TELE</name>
<sequence length="114" mass="12742">MKHFTATRTSKLQKRVHSSAFSLVTCDAQRRAVPSASRVGRTSRCPRSLSGGKQHMLSAADLKGAVQKQQTLDPQAKPLCARTRSLWSSQRELEYVHNKDVTLCFDRANQVRSS</sequence>
<evidence type="ECO:0000313" key="2">
    <source>
        <dbReference type="Proteomes" id="UP001558613"/>
    </source>
</evidence>
<dbReference type="Proteomes" id="UP001558613">
    <property type="component" value="Unassembled WGS sequence"/>
</dbReference>
<keyword evidence="2" id="KW-1185">Reference proteome</keyword>
<dbReference type="EMBL" id="JAYMGO010000003">
    <property type="protein sequence ID" value="KAL1278366.1"/>
    <property type="molecule type" value="Genomic_DNA"/>
</dbReference>
<evidence type="ECO:0000313" key="1">
    <source>
        <dbReference type="EMBL" id="KAL1278366.1"/>
    </source>
</evidence>
<accession>A0ABR3NMY7</accession>
<reference evidence="1 2" key="1">
    <citation type="submission" date="2023-09" db="EMBL/GenBank/DDBJ databases">
        <authorList>
            <person name="Wang M."/>
        </authorList>
    </citation>
    <scope>NUCLEOTIDE SEQUENCE [LARGE SCALE GENOMIC DNA]</scope>
    <source>
        <strain evidence="1">GT-2023</strain>
        <tissue evidence="1">Liver</tissue>
    </source>
</reference>
<gene>
    <name evidence="1" type="ORF">QQF64_025039</name>
</gene>
<proteinExistence type="predicted"/>
<organism evidence="1 2">
    <name type="scientific">Cirrhinus molitorella</name>
    <name type="common">mud carp</name>
    <dbReference type="NCBI Taxonomy" id="172907"/>
    <lineage>
        <taxon>Eukaryota</taxon>
        <taxon>Metazoa</taxon>
        <taxon>Chordata</taxon>
        <taxon>Craniata</taxon>
        <taxon>Vertebrata</taxon>
        <taxon>Euteleostomi</taxon>
        <taxon>Actinopterygii</taxon>
        <taxon>Neopterygii</taxon>
        <taxon>Teleostei</taxon>
        <taxon>Ostariophysi</taxon>
        <taxon>Cypriniformes</taxon>
        <taxon>Cyprinidae</taxon>
        <taxon>Labeoninae</taxon>
        <taxon>Labeonini</taxon>
        <taxon>Cirrhinus</taxon>
    </lineage>
</organism>